<feature type="compositionally biased region" description="Polar residues" evidence="1">
    <location>
        <begin position="173"/>
        <end position="190"/>
    </location>
</feature>
<dbReference type="EMBL" id="JAHXZJ010002982">
    <property type="protein sequence ID" value="KAH0535158.1"/>
    <property type="molecule type" value="Genomic_DNA"/>
</dbReference>
<protein>
    <recommendedName>
        <fullName evidence="4">BEN domain-containing protein</fullName>
    </recommendedName>
</protein>
<reference evidence="2 3" key="1">
    <citation type="journal article" date="2021" name="J. Hered.">
        <title>A chromosome-level genome assembly of the parasitoid wasp, Cotesia glomerata (Hymenoptera: Braconidae).</title>
        <authorList>
            <person name="Pinto B.J."/>
            <person name="Weis J.J."/>
            <person name="Gamble T."/>
            <person name="Ode P.J."/>
            <person name="Paul R."/>
            <person name="Zaspel J.M."/>
        </authorList>
    </citation>
    <scope>NUCLEOTIDE SEQUENCE [LARGE SCALE GENOMIC DNA]</scope>
    <source>
        <strain evidence="2">CgM1</strain>
    </source>
</reference>
<evidence type="ECO:0008006" key="4">
    <source>
        <dbReference type="Google" id="ProtNLM"/>
    </source>
</evidence>
<evidence type="ECO:0000313" key="2">
    <source>
        <dbReference type="EMBL" id="KAH0535158.1"/>
    </source>
</evidence>
<dbReference type="Proteomes" id="UP000826195">
    <property type="component" value="Unassembled WGS sequence"/>
</dbReference>
<evidence type="ECO:0000313" key="3">
    <source>
        <dbReference type="Proteomes" id="UP000826195"/>
    </source>
</evidence>
<proteinExistence type="predicted"/>
<dbReference type="AlphaFoldDB" id="A0AAV7HWM5"/>
<accession>A0AAV7HWM5</accession>
<name>A0AAV7HWM5_COTGL</name>
<organism evidence="2 3">
    <name type="scientific">Cotesia glomerata</name>
    <name type="common">Lepidopteran parasitic wasp</name>
    <name type="synonym">Apanteles glomeratus</name>
    <dbReference type="NCBI Taxonomy" id="32391"/>
    <lineage>
        <taxon>Eukaryota</taxon>
        <taxon>Metazoa</taxon>
        <taxon>Ecdysozoa</taxon>
        <taxon>Arthropoda</taxon>
        <taxon>Hexapoda</taxon>
        <taxon>Insecta</taxon>
        <taxon>Pterygota</taxon>
        <taxon>Neoptera</taxon>
        <taxon>Endopterygota</taxon>
        <taxon>Hymenoptera</taxon>
        <taxon>Apocrita</taxon>
        <taxon>Ichneumonoidea</taxon>
        <taxon>Braconidae</taxon>
        <taxon>Microgastrinae</taxon>
        <taxon>Cotesia</taxon>
    </lineage>
</organism>
<keyword evidence="3" id="KW-1185">Reference proteome</keyword>
<gene>
    <name evidence="2" type="ORF">KQX54_014335</name>
</gene>
<comment type="caution">
    <text evidence="2">The sequence shown here is derived from an EMBL/GenBank/DDBJ whole genome shotgun (WGS) entry which is preliminary data.</text>
</comment>
<evidence type="ECO:0000256" key="1">
    <source>
        <dbReference type="SAM" id="MobiDB-lite"/>
    </source>
</evidence>
<feature type="region of interest" description="Disordered" evidence="1">
    <location>
        <begin position="165"/>
        <end position="190"/>
    </location>
</feature>
<sequence>MPLKNKQLEDFTYALIWFISTKERYVVETNKLPKTRRKKGNVIKILWEDPSTQISTRYEVKILEFDNDKTKLENILLDEDGNVCDENAKLFFRSVLDKKRALQEGAKLDVAKNKIQKTSLAHVIAKKKPLFERTGSIINNEKANCSKTNEFQHQFTEIAQIEYNDTSSDKSSPEPNDDGQINTPGIANNLNETSEENIESLELSDENEVDIGALHTFFPVTGNMIETIETKASTETGVTDWKILVKLALIEMYGDSLGDFCAIGRSKISSRPSIDPDIYKGIYVLNFHIDFQKSRDDFLIRGPTKARISETHNIFFPKSTIAFIEKRTESSKSSNLSDWKNLVKEALIEVYGNNLQNYCAKGTRVSRLPIHPQLYQAILAWANSRSEQQINEADYVGHINKIASNKRKTNKSKSTSKTCSKLNDQQYLEPRKTALEYSSIAEIHNSPMKLNPPLSEPLRLSEPRIALVNLNPRTADYRDELSLQPGITSESEYQQHIMPNIIHPINVATKIVNNQNSVIPDAMNVDEQNSNLIKPQLIFPVKLEYIPACDDSVNRHSWTTQDQYPCTIQSSEYSSRQYPNSCYSDQHSGLYTTQHYNYYPPVKNFNENNKVFMQRDPNDCEYQYHNQSTPLISDSENPNYTIL</sequence>